<evidence type="ECO:0000313" key="1">
    <source>
        <dbReference type="EMBL" id="RKH65051.1"/>
    </source>
</evidence>
<evidence type="ECO:0000313" key="2">
    <source>
        <dbReference type="Proteomes" id="UP000282656"/>
    </source>
</evidence>
<dbReference type="RefSeq" id="WP_120550833.1">
    <property type="nucleotide sequence ID" value="NZ_RAWM01000076.1"/>
</dbReference>
<dbReference type="InterPro" id="IPR007485">
    <property type="entry name" value="LPS_assembly_LptE"/>
</dbReference>
<dbReference type="EMBL" id="RAWM01000076">
    <property type="protein sequence ID" value="RKH65051.1"/>
    <property type="molecule type" value="Genomic_DNA"/>
</dbReference>
<reference evidence="2" key="1">
    <citation type="submission" date="2018-09" db="EMBL/GenBank/DDBJ databases">
        <authorList>
            <person name="Livingstone P.G."/>
            <person name="Whitworth D.E."/>
        </authorList>
    </citation>
    <scope>NUCLEOTIDE SEQUENCE [LARGE SCALE GENOMIC DNA]</scope>
    <source>
        <strain evidence="2">AB047A</strain>
    </source>
</reference>
<dbReference type="PROSITE" id="PS51257">
    <property type="entry name" value="PROKAR_LIPOPROTEIN"/>
    <property type="match status" value="1"/>
</dbReference>
<protein>
    <recommendedName>
        <fullName evidence="3">Lipoprotein</fullName>
    </recommendedName>
</protein>
<dbReference type="Proteomes" id="UP000282656">
    <property type="component" value="Unassembled WGS sequence"/>
</dbReference>
<sequence>MRPSGNVVRTGAVKAFRWGVAAVAMLGAGCGYRFSPWGSALPEGTGQVCAPVFTNETPEPSLENLFTRYLRNQLIEAGRLATAPGCDSTIEGAVLGIWSSPTIIPNNYRISTTVRLRLVKEGRLLSETVVSGTEDYLQGRGNVLEAEANRQAALARLAELLMRDGYDRLASTW</sequence>
<dbReference type="Pfam" id="PF04390">
    <property type="entry name" value="LptE"/>
    <property type="match status" value="1"/>
</dbReference>
<accession>A0A3A8QBU4</accession>
<proteinExistence type="predicted"/>
<dbReference type="GO" id="GO:0019867">
    <property type="term" value="C:outer membrane"/>
    <property type="evidence" value="ECO:0007669"/>
    <property type="project" value="InterPro"/>
</dbReference>
<comment type="caution">
    <text evidence="1">The sequence shown here is derived from an EMBL/GenBank/DDBJ whole genome shotgun (WGS) entry which is preliminary data.</text>
</comment>
<evidence type="ECO:0008006" key="3">
    <source>
        <dbReference type="Google" id="ProtNLM"/>
    </source>
</evidence>
<dbReference type="AlphaFoldDB" id="A0A3A8QBU4"/>
<name>A0A3A8QBU4_9BACT</name>
<dbReference type="OrthoDB" id="5514202at2"/>
<organism evidence="1 2">
    <name type="scientific">Corallococcus interemptor</name>
    <dbReference type="NCBI Taxonomy" id="2316720"/>
    <lineage>
        <taxon>Bacteria</taxon>
        <taxon>Pseudomonadati</taxon>
        <taxon>Myxococcota</taxon>
        <taxon>Myxococcia</taxon>
        <taxon>Myxococcales</taxon>
        <taxon>Cystobacterineae</taxon>
        <taxon>Myxococcaceae</taxon>
        <taxon>Corallococcus</taxon>
    </lineage>
</organism>
<gene>
    <name evidence="1" type="ORF">D7X96_24595</name>
</gene>
<dbReference type="GO" id="GO:0043165">
    <property type="term" value="P:Gram-negative-bacterium-type cell outer membrane assembly"/>
    <property type="evidence" value="ECO:0007669"/>
    <property type="project" value="InterPro"/>
</dbReference>
<keyword evidence="2" id="KW-1185">Reference proteome</keyword>